<evidence type="ECO:0000256" key="2">
    <source>
        <dbReference type="ARBA" id="ARBA00022679"/>
    </source>
</evidence>
<evidence type="ECO:0000313" key="9">
    <source>
        <dbReference type="EMBL" id="TFE37580.1"/>
    </source>
</evidence>
<evidence type="ECO:0000256" key="5">
    <source>
        <dbReference type="ARBA" id="ARBA00022840"/>
    </source>
</evidence>
<accession>A0A4Y8MJC6</accession>
<organism evidence="9 10">
    <name type="scientific">Paraburkholderia dipogonis</name>
    <dbReference type="NCBI Taxonomy" id="1211383"/>
    <lineage>
        <taxon>Bacteria</taxon>
        <taxon>Pseudomonadati</taxon>
        <taxon>Pseudomonadota</taxon>
        <taxon>Betaproteobacteria</taxon>
        <taxon>Burkholderiales</taxon>
        <taxon>Burkholderiaceae</taxon>
        <taxon>Paraburkholderia</taxon>
    </lineage>
</organism>
<keyword evidence="6" id="KW-0119">Carbohydrate metabolism</keyword>
<dbReference type="Proteomes" id="UP000297385">
    <property type="component" value="Unassembled WGS sequence"/>
</dbReference>
<dbReference type="Pfam" id="PF17042">
    <property type="entry name" value="NBD_C"/>
    <property type="match status" value="1"/>
</dbReference>
<evidence type="ECO:0000256" key="6">
    <source>
        <dbReference type="ARBA" id="ARBA00023277"/>
    </source>
</evidence>
<evidence type="ECO:0000256" key="3">
    <source>
        <dbReference type="ARBA" id="ARBA00022741"/>
    </source>
</evidence>
<sequence>MTNQRYHGIAMRIRIITDDFTSALDGTACFAGHGWDTAVLVQPEGTGTAEVVSLDTNSREFTPELDHHAVANAAHTWRDADVLTLQFDSTLRGRVARDCSTALAASGRRKLLIAPAFPSAGRTVEEGRVLVDGVPVHETAFGKDPTLPVRESSIPALFRAHSIEVKVARDVAHAGALLEVHDAVVVDARTEAELDTIATTFAGARDLLLAGSTGLLRGLARVLPRPHSAQVARVGYRDSASACMRTARRPWLVVGSLNPQSRRQLVIAQAQCRVNVLATGESRLPAGVAPQAALRDLVLQVVNLVGSGACDGLVVTGGETARRIIDALPTVSLRVCREIMPGVPLAEVQTATGTFPMITKAGGFGDDDALLTCINALTGAKP</sequence>
<reference evidence="9 10" key="1">
    <citation type="submission" date="2019-03" db="EMBL/GenBank/DDBJ databases">
        <title>Complete Genome Sequence of Paraburkholderia dipogonis ICMP 19430T, a Nitrogen-fixing Symbiont of the South African Invasive Legume Dipogon lignosus in New Zealand.</title>
        <authorList>
            <person name="De Meyer S.E."/>
        </authorList>
    </citation>
    <scope>NUCLEOTIDE SEQUENCE [LARGE SCALE GENOMIC DNA]</scope>
    <source>
        <strain evidence="9 10">ICMP 19430</strain>
    </source>
</reference>
<name>A0A4Y8MJC6_9BURK</name>
<dbReference type="GO" id="GO:0005524">
    <property type="term" value="F:ATP binding"/>
    <property type="evidence" value="ECO:0007669"/>
    <property type="project" value="UniProtKB-KW"/>
</dbReference>
<comment type="caution">
    <text evidence="9">The sequence shown here is derived from an EMBL/GenBank/DDBJ whole genome shotgun (WGS) entry which is preliminary data.</text>
</comment>
<evidence type="ECO:0000313" key="10">
    <source>
        <dbReference type="Proteomes" id="UP000297385"/>
    </source>
</evidence>
<evidence type="ECO:0000256" key="1">
    <source>
        <dbReference type="ARBA" id="ARBA00005715"/>
    </source>
</evidence>
<keyword evidence="2" id="KW-0808">Transferase</keyword>
<evidence type="ECO:0000259" key="8">
    <source>
        <dbReference type="Pfam" id="PF17042"/>
    </source>
</evidence>
<dbReference type="SUPFAM" id="SSF142764">
    <property type="entry name" value="YgbK-like"/>
    <property type="match status" value="1"/>
</dbReference>
<dbReference type="InterPro" id="IPR010737">
    <property type="entry name" value="4-carb_acid_sugar_kinase_N"/>
</dbReference>
<gene>
    <name evidence="9" type="ORF">E2553_39850</name>
</gene>
<feature type="domain" description="Four-carbon acid sugar kinase nucleotide binding" evidence="8">
    <location>
        <begin position="292"/>
        <end position="370"/>
    </location>
</feature>
<dbReference type="GeneID" id="97303776"/>
<dbReference type="GO" id="GO:0016301">
    <property type="term" value="F:kinase activity"/>
    <property type="evidence" value="ECO:0007669"/>
    <property type="project" value="UniProtKB-KW"/>
</dbReference>
<evidence type="ECO:0000259" key="7">
    <source>
        <dbReference type="Pfam" id="PF07005"/>
    </source>
</evidence>
<evidence type="ECO:0000256" key="4">
    <source>
        <dbReference type="ARBA" id="ARBA00022777"/>
    </source>
</evidence>
<keyword evidence="4 9" id="KW-0418">Kinase</keyword>
<dbReference type="Gene3D" id="3.40.50.10840">
    <property type="entry name" value="Putative sugar-binding, N-terminal domain"/>
    <property type="match status" value="1"/>
</dbReference>
<dbReference type="RefSeq" id="WP_134466106.1">
    <property type="nucleotide sequence ID" value="NZ_JBHMFL010000163.1"/>
</dbReference>
<dbReference type="InterPro" id="IPR042213">
    <property type="entry name" value="NBD_C_sf"/>
</dbReference>
<comment type="similarity">
    <text evidence="1">Belongs to the four-carbon acid sugar kinase family.</text>
</comment>
<dbReference type="Gene3D" id="3.40.980.20">
    <property type="entry name" value="Four-carbon acid sugar kinase, nucleotide binding domain"/>
    <property type="match status" value="1"/>
</dbReference>
<dbReference type="Pfam" id="PF07005">
    <property type="entry name" value="SBD_N"/>
    <property type="match status" value="1"/>
</dbReference>
<keyword evidence="5" id="KW-0067">ATP-binding</keyword>
<dbReference type="AlphaFoldDB" id="A0A4Y8MJC6"/>
<dbReference type="InterPro" id="IPR037051">
    <property type="entry name" value="4-carb_acid_sugar_kinase_N_sf"/>
</dbReference>
<dbReference type="EMBL" id="SNVI01000005">
    <property type="protein sequence ID" value="TFE37580.1"/>
    <property type="molecule type" value="Genomic_DNA"/>
</dbReference>
<proteinExistence type="inferred from homology"/>
<dbReference type="InterPro" id="IPR031475">
    <property type="entry name" value="NBD_C"/>
</dbReference>
<feature type="domain" description="Four-carbon acid sugar kinase N-terminal" evidence="7">
    <location>
        <begin position="15"/>
        <end position="219"/>
    </location>
</feature>
<keyword evidence="3" id="KW-0547">Nucleotide-binding</keyword>
<protein>
    <submittedName>
        <fullName evidence="9">Four-carbon acid sugar kinase family protein</fullName>
    </submittedName>
</protein>